<sequence length="505" mass="59373">MVGIDKNIMRSSLIIFYIIIISMLLFLISSLYSYLNTGADRSKILHTELKDIRNYIPKITWVKDGNEGRIMDTQTLTEIEKDYLDGWYVKHIAYKSNLTTGINDYYTKNARKNIQNIIKYNDSLNITIDATTLKHNPDIVFFSEDGQLAVLEDKNVLEYKRIIKNKYNIHETTEFSNYKAILLLEDGFWRIRHFVKEGSSSFQEDLKKTNLEYTNIKGINYYPQATPWSMFGDNFELKIIEEDFNIIKRANLNTIRIFVPYDDFGKENVDENKLKKLNLLLNLADKKGIKVIVTLFDFYGNYDVLDWTFTFKHAEKIVSKFKNHNAILAWDLKNEPNLDFKSRGKENVIPWLEHLLYLVKSIDTKHPVTIGWSNTESAHLLSDKLDFISFHYYDNLEMFEKKYKKLKSNLPNKPIVLGEFGMSSYSGIWNFFEGSEKKQAEYFKNMQHILTTNNIPFLSWTLYDFSKIPKGVVGKRPWRVNPQKKFGFIKNNGEKKPSFKYISKQ</sequence>
<dbReference type="Proteomes" id="UP000269693">
    <property type="component" value="Chromosome"/>
</dbReference>
<dbReference type="EC" id="3.2.1.78" evidence="2"/>
<keyword evidence="4 5" id="KW-0326">Glycosidase</keyword>
<evidence type="ECO:0000313" key="9">
    <source>
        <dbReference type="EMBL" id="UTD14169.1"/>
    </source>
</evidence>
<evidence type="ECO:0000259" key="7">
    <source>
        <dbReference type="Pfam" id="PF00150"/>
    </source>
</evidence>
<dbReference type="EMBL" id="CP032544">
    <property type="protein sequence ID" value="AZJ31499.1"/>
    <property type="molecule type" value="Genomic_DNA"/>
</dbReference>
<feature type="domain" description="Glycoside hydrolase family 5" evidence="7">
    <location>
        <begin position="239"/>
        <end position="464"/>
    </location>
</feature>
<name>A0AAE9MLG0_9FLAO</name>
<organism evidence="9 11">
    <name type="scientific">Tenacibaculum mesophilum</name>
    <dbReference type="NCBI Taxonomy" id="104268"/>
    <lineage>
        <taxon>Bacteria</taxon>
        <taxon>Pseudomonadati</taxon>
        <taxon>Bacteroidota</taxon>
        <taxon>Flavobacteriia</taxon>
        <taxon>Flavobacteriales</taxon>
        <taxon>Flavobacteriaceae</taxon>
        <taxon>Tenacibaculum</taxon>
    </lineage>
</organism>
<dbReference type="AlphaFoldDB" id="A0AAE9MLG0"/>
<proteinExistence type="inferred from homology"/>
<dbReference type="InterPro" id="IPR018087">
    <property type="entry name" value="Glyco_hydro_5_CS"/>
</dbReference>
<evidence type="ECO:0000256" key="6">
    <source>
        <dbReference type="SAM" id="Phobius"/>
    </source>
</evidence>
<evidence type="ECO:0000256" key="5">
    <source>
        <dbReference type="RuleBase" id="RU361153"/>
    </source>
</evidence>
<dbReference type="EMBL" id="CP050861">
    <property type="protein sequence ID" value="UTD14169.1"/>
    <property type="molecule type" value="Genomic_DNA"/>
</dbReference>
<dbReference type="GO" id="GO:0000272">
    <property type="term" value="P:polysaccharide catabolic process"/>
    <property type="evidence" value="ECO:0007669"/>
    <property type="project" value="InterPro"/>
</dbReference>
<dbReference type="InterPro" id="IPR001547">
    <property type="entry name" value="Glyco_hydro_5"/>
</dbReference>
<keyword evidence="10" id="KW-1185">Reference proteome</keyword>
<dbReference type="SUPFAM" id="SSF51445">
    <property type="entry name" value="(Trans)glycosidases"/>
    <property type="match status" value="1"/>
</dbReference>
<dbReference type="RefSeq" id="WP_047788959.1">
    <property type="nucleotide sequence ID" value="NZ_CANLMG010000004.1"/>
</dbReference>
<dbReference type="InterPro" id="IPR045053">
    <property type="entry name" value="MAN-like"/>
</dbReference>
<evidence type="ECO:0000256" key="2">
    <source>
        <dbReference type="ARBA" id="ARBA00012706"/>
    </source>
</evidence>
<dbReference type="InterPro" id="IPR017853">
    <property type="entry name" value="GH"/>
</dbReference>
<feature type="transmembrane region" description="Helical" evidence="6">
    <location>
        <begin position="12"/>
        <end position="35"/>
    </location>
</feature>
<keyword evidence="6" id="KW-1133">Transmembrane helix</keyword>
<evidence type="ECO:0000256" key="3">
    <source>
        <dbReference type="ARBA" id="ARBA00022801"/>
    </source>
</evidence>
<gene>
    <name evidence="8" type="ORF">D6200_02495</name>
    <name evidence="9" type="ORF">HER15_01180</name>
</gene>
<keyword evidence="3 5" id="KW-0378">Hydrolase</keyword>
<dbReference type="Pfam" id="PF00150">
    <property type="entry name" value="Cellulase"/>
    <property type="match status" value="1"/>
</dbReference>
<accession>A0AAE9MLG0</accession>
<dbReference type="PROSITE" id="PS00659">
    <property type="entry name" value="GLYCOSYL_HYDROL_F5"/>
    <property type="match status" value="1"/>
</dbReference>
<evidence type="ECO:0000256" key="4">
    <source>
        <dbReference type="ARBA" id="ARBA00023295"/>
    </source>
</evidence>
<dbReference type="GO" id="GO:0004553">
    <property type="term" value="F:hydrolase activity, hydrolyzing O-glycosyl compounds"/>
    <property type="evidence" value="ECO:0007669"/>
    <property type="project" value="InterPro"/>
</dbReference>
<reference evidence="8 10" key="1">
    <citation type="submission" date="2018-09" db="EMBL/GenBank/DDBJ databases">
        <title>Insights into the microbiota of Asian seabass (Lates calcarifer) with tenacibaculosis symptoms and description of sp. nov. Tenacibaculum singaporense.</title>
        <authorList>
            <person name="Miyake S."/>
            <person name="Soh M."/>
            <person name="Azman M.N."/>
            <person name="Ngoh S.Y."/>
            <person name="Orban L."/>
            <person name="Seedorf H."/>
        </authorList>
    </citation>
    <scope>NUCLEOTIDE SEQUENCE [LARGE SCALE GENOMIC DNA]</scope>
    <source>
        <strain evidence="8 10">DSM 13764</strain>
    </source>
</reference>
<keyword evidence="6" id="KW-0812">Transmembrane</keyword>
<evidence type="ECO:0000313" key="8">
    <source>
        <dbReference type="EMBL" id="AZJ31499.1"/>
    </source>
</evidence>
<protein>
    <recommendedName>
        <fullName evidence="2">mannan endo-1,4-beta-mannosidase</fullName>
        <ecNumber evidence="2">3.2.1.78</ecNumber>
    </recommendedName>
</protein>
<evidence type="ECO:0000313" key="11">
    <source>
        <dbReference type="Proteomes" id="UP001056837"/>
    </source>
</evidence>
<evidence type="ECO:0000313" key="10">
    <source>
        <dbReference type="Proteomes" id="UP000269693"/>
    </source>
</evidence>
<dbReference type="Proteomes" id="UP001056837">
    <property type="component" value="Chromosome"/>
</dbReference>
<comment type="similarity">
    <text evidence="5">Belongs to the glycosyl hydrolase 5 (cellulase A) family.</text>
</comment>
<evidence type="ECO:0000256" key="1">
    <source>
        <dbReference type="ARBA" id="ARBA00001678"/>
    </source>
</evidence>
<dbReference type="PANTHER" id="PTHR31451">
    <property type="match status" value="1"/>
</dbReference>
<comment type="catalytic activity">
    <reaction evidence="1">
        <text>Random hydrolysis of (1-&gt;4)-beta-D-mannosidic linkages in mannans, galactomannans and glucomannans.</text>
        <dbReference type="EC" id="3.2.1.78"/>
    </reaction>
</comment>
<dbReference type="PANTHER" id="PTHR31451:SF66">
    <property type="entry name" value="GLYCOSIDE HYDROLASE FAMILY 5 DOMAIN-CONTAINING PROTEIN"/>
    <property type="match status" value="1"/>
</dbReference>
<keyword evidence="6" id="KW-0472">Membrane</keyword>
<dbReference type="Gene3D" id="3.20.20.80">
    <property type="entry name" value="Glycosidases"/>
    <property type="match status" value="1"/>
</dbReference>
<reference evidence="9" key="2">
    <citation type="submission" date="2020-04" db="EMBL/GenBank/DDBJ databases">
        <title>Tenacibaculum mesophilum bac2.</title>
        <authorList>
            <person name="Li M."/>
        </authorList>
    </citation>
    <scope>NUCLEOTIDE SEQUENCE</scope>
    <source>
        <strain evidence="9">Bac2</strain>
    </source>
</reference>